<proteinExistence type="predicted"/>
<organism evidence="3">
    <name type="scientific">Caenorhabditis brenneri</name>
    <name type="common">Nematode worm</name>
    <dbReference type="NCBI Taxonomy" id="135651"/>
    <lineage>
        <taxon>Eukaryota</taxon>
        <taxon>Metazoa</taxon>
        <taxon>Ecdysozoa</taxon>
        <taxon>Nematoda</taxon>
        <taxon>Chromadorea</taxon>
        <taxon>Rhabditida</taxon>
        <taxon>Rhabditina</taxon>
        <taxon>Rhabditomorpha</taxon>
        <taxon>Rhabditoidea</taxon>
        <taxon>Rhabditidae</taxon>
        <taxon>Peloderinae</taxon>
        <taxon>Caenorhabditis</taxon>
    </lineage>
</organism>
<dbReference type="Pfam" id="PF07735">
    <property type="entry name" value="FBA_2"/>
    <property type="match status" value="1"/>
</dbReference>
<dbReference type="Proteomes" id="UP000008068">
    <property type="component" value="Unassembled WGS sequence"/>
</dbReference>
<protein>
    <recommendedName>
        <fullName evidence="1">Sdz-33 F-box domain-containing protein</fullName>
    </recommendedName>
</protein>
<reference evidence="3" key="1">
    <citation type="submission" date="2011-07" db="EMBL/GenBank/DDBJ databases">
        <authorList>
            <consortium name="Caenorhabditis brenneri Sequencing and Analysis Consortium"/>
            <person name="Wilson R.K."/>
        </authorList>
    </citation>
    <scope>NUCLEOTIDE SEQUENCE [LARGE SCALE GENOMIC DNA]</scope>
    <source>
        <strain evidence="3">PB2801</strain>
    </source>
</reference>
<sequence>MELAQTSKRMANRVKFGGNNFKLSLTATTTYSALVVTNGTVSDIIHILRENIIGPSRIYDSYEVNVDFAFHAGRKIAFKIYWDSDVQEGLYVMAKYLCGLFDCSFNALIWRSSNLRLMQRITDLIIARQTEIGVKEIEQFEVHGNTLDEEAVQGILDKLKVTETLKIELTTPASRAQFQHTFDYAPKLVVLRHCPLLTFENLVNLDIQRVHLKTSDFTNYQIDVIVKKWKAGGFPNLKCIEVTSNLYSQQVPVAGLLPRIENQEPQGLLQFKTIGNSPFNKYDGQIIYKNDGASGRIFMGTGQNATFFLYVDGGDVDSDSD</sequence>
<feature type="domain" description="Sdz-33 F-box" evidence="1">
    <location>
        <begin position="196"/>
        <end position="242"/>
    </location>
</feature>
<dbReference type="OrthoDB" id="10668964at2759"/>
<dbReference type="PANTHER" id="PTHR21503:SF52">
    <property type="entry name" value="F-BOX DOMAIN-CONTAINING PROTEIN"/>
    <property type="match status" value="1"/>
</dbReference>
<name>G0NIJ6_CAEBE</name>
<evidence type="ECO:0000259" key="1">
    <source>
        <dbReference type="Pfam" id="PF07735"/>
    </source>
</evidence>
<dbReference type="PANTHER" id="PTHR21503">
    <property type="entry name" value="F-BOX-CONTAINING HYPOTHETICAL PROTEIN C.ELEGANS"/>
    <property type="match status" value="1"/>
</dbReference>
<gene>
    <name evidence="2" type="ORF">CAEBREN_00388</name>
</gene>
<dbReference type="InterPro" id="IPR012885">
    <property type="entry name" value="F-box_Sdz-33"/>
</dbReference>
<dbReference type="EMBL" id="GL379890">
    <property type="protein sequence ID" value="EGT31823.1"/>
    <property type="molecule type" value="Genomic_DNA"/>
</dbReference>
<keyword evidence="3" id="KW-1185">Reference proteome</keyword>
<dbReference type="InParanoid" id="G0NIJ6"/>
<dbReference type="AlphaFoldDB" id="G0NIJ6"/>
<evidence type="ECO:0000313" key="2">
    <source>
        <dbReference type="EMBL" id="EGT31823.1"/>
    </source>
</evidence>
<dbReference type="HOGENOM" id="CLU_028840_6_2_1"/>
<accession>G0NIJ6</accession>
<evidence type="ECO:0000313" key="3">
    <source>
        <dbReference type="Proteomes" id="UP000008068"/>
    </source>
</evidence>